<sequence>MTSASGIRRGGLGSLLVFYRRLGSSYILLFTLITLLSAILIFLLFVHVAINNLKSRTRTVAGHNLEATPWHPFNLDDRHLDTSASRILRCSYLSCLRRSPANKISPHSSPPPACPAFFRSIHRDLEPWRRSRISRTVLAEARKYAAMRVVILGGNRLYVDLYYSCVQSRAMFTVWGLLQLLRRYPGMVPDVDLFFDCMDRPAINRTEYDLAGTGEPPPPLFRYCTTKEHFDIPFPDWSFWGWSEVNIKPWDEQFREIKHGSQKIPWKMKDDIAYWKGNPDVQSPIRIELLKCNDTKQWKAQIMHQDWIQESNSGFKNSKLSDQCKHRYEIYAEGFAWSVSLKYILSCGSVSLIIDPQYEEFLSRGLIASENYLPINISNLCPSIMSAVDWGKNHPSMADAIGIKGQQLMEDLSMDRVYDYMFHLIMEYSKLLDFKPAPPPSALEVCMNTVLCLADEKQRELLEKSSSSPSSTTACTLPTLEGYND</sequence>
<organism evidence="6 7">
    <name type="scientific">Dendrobium chrysotoxum</name>
    <name type="common">Orchid</name>
    <dbReference type="NCBI Taxonomy" id="161865"/>
    <lineage>
        <taxon>Eukaryota</taxon>
        <taxon>Viridiplantae</taxon>
        <taxon>Streptophyta</taxon>
        <taxon>Embryophyta</taxon>
        <taxon>Tracheophyta</taxon>
        <taxon>Spermatophyta</taxon>
        <taxon>Magnoliopsida</taxon>
        <taxon>Liliopsida</taxon>
        <taxon>Asparagales</taxon>
        <taxon>Orchidaceae</taxon>
        <taxon>Epidendroideae</taxon>
        <taxon>Malaxideae</taxon>
        <taxon>Dendrobiinae</taxon>
        <taxon>Dendrobium</taxon>
    </lineage>
</organism>
<feature type="domain" description="Glycosyl transferase CAP10" evidence="5">
    <location>
        <begin position="187"/>
        <end position="435"/>
    </location>
</feature>
<dbReference type="GO" id="GO:0016740">
    <property type="term" value="F:transferase activity"/>
    <property type="evidence" value="ECO:0007669"/>
    <property type="project" value="UniProtKB-KW"/>
</dbReference>
<dbReference type="InterPro" id="IPR006598">
    <property type="entry name" value="CAP10"/>
</dbReference>
<dbReference type="Pfam" id="PF05686">
    <property type="entry name" value="Glyco_transf_90"/>
    <property type="match status" value="1"/>
</dbReference>
<gene>
    <name evidence="6" type="ORF">IEQ34_009658</name>
</gene>
<evidence type="ECO:0000256" key="3">
    <source>
        <dbReference type="SAM" id="MobiDB-lite"/>
    </source>
</evidence>
<feature type="region of interest" description="Disordered" evidence="3">
    <location>
        <begin position="462"/>
        <end position="485"/>
    </location>
</feature>
<evidence type="ECO:0000259" key="5">
    <source>
        <dbReference type="SMART" id="SM00672"/>
    </source>
</evidence>
<proteinExistence type="inferred from homology"/>
<comment type="similarity">
    <text evidence="1">Belongs to the glycosyltransferase 90 family.</text>
</comment>
<name>A0AAV7H3H3_DENCH</name>
<dbReference type="EMBL" id="JAGFBR010000009">
    <property type="protein sequence ID" value="KAH0462083.1"/>
    <property type="molecule type" value="Genomic_DNA"/>
</dbReference>
<keyword evidence="4" id="KW-0472">Membrane</keyword>
<dbReference type="PANTHER" id="PTHR12203:SF35">
    <property type="entry name" value="PROTEIN O-GLUCOSYLTRANSFERASE 1"/>
    <property type="match status" value="1"/>
</dbReference>
<evidence type="ECO:0000256" key="4">
    <source>
        <dbReference type="SAM" id="Phobius"/>
    </source>
</evidence>
<keyword evidence="2" id="KW-0808">Transferase</keyword>
<evidence type="ECO:0000256" key="1">
    <source>
        <dbReference type="ARBA" id="ARBA00010118"/>
    </source>
</evidence>
<dbReference type="PANTHER" id="PTHR12203">
    <property type="entry name" value="KDEL LYS-ASP-GLU-LEU CONTAINING - RELATED"/>
    <property type="match status" value="1"/>
</dbReference>
<keyword evidence="4" id="KW-0812">Transmembrane</keyword>
<comment type="caution">
    <text evidence="6">The sequence shown here is derived from an EMBL/GenBank/DDBJ whole genome shotgun (WGS) entry which is preliminary data.</text>
</comment>
<dbReference type="AlphaFoldDB" id="A0AAV7H3H3"/>
<keyword evidence="7" id="KW-1185">Reference proteome</keyword>
<evidence type="ECO:0000313" key="6">
    <source>
        <dbReference type="EMBL" id="KAH0462083.1"/>
    </source>
</evidence>
<dbReference type="InterPro" id="IPR051091">
    <property type="entry name" value="O-Glucosyltr/Glycosyltrsf_90"/>
</dbReference>
<evidence type="ECO:0000256" key="2">
    <source>
        <dbReference type="ARBA" id="ARBA00022679"/>
    </source>
</evidence>
<accession>A0AAV7H3H3</accession>
<dbReference type="SMART" id="SM00672">
    <property type="entry name" value="CAP10"/>
    <property type="match status" value="1"/>
</dbReference>
<dbReference type="Proteomes" id="UP000775213">
    <property type="component" value="Unassembled WGS sequence"/>
</dbReference>
<evidence type="ECO:0000313" key="7">
    <source>
        <dbReference type="Proteomes" id="UP000775213"/>
    </source>
</evidence>
<feature type="transmembrane region" description="Helical" evidence="4">
    <location>
        <begin position="26"/>
        <end position="50"/>
    </location>
</feature>
<keyword evidence="4" id="KW-1133">Transmembrane helix</keyword>
<reference evidence="6 7" key="1">
    <citation type="journal article" date="2021" name="Hortic Res">
        <title>Chromosome-scale assembly of the Dendrobium chrysotoxum genome enhances the understanding of orchid evolution.</title>
        <authorList>
            <person name="Zhang Y."/>
            <person name="Zhang G.Q."/>
            <person name="Zhang D."/>
            <person name="Liu X.D."/>
            <person name="Xu X.Y."/>
            <person name="Sun W.H."/>
            <person name="Yu X."/>
            <person name="Zhu X."/>
            <person name="Wang Z.W."/>
            <person name="Zhao X."/>
            <person name="Zhong W.Y."/>
            <person name="Chen H."/>
            <person name="Yin W.L."/>
            <person name="Huang T."/>
            <person name="Niu S.C."/>
            <person name="Liu Z.J."/>
        </authorList>
    </citation>
    <scope>NUCLEOTIDE SEQUENCE [LARGE SCALE GENOMIC DNA]</scope>
    <source>
        <strain evidence="6">Lindl</strain>
    </source>
</reference>
<protein>
    <recommendedName>
        <fullName evidence="5">Glycosyl transferase CAP10 domain-containing protein</fullName>
    </recommendedName>
</protein>